<feature type="compositionally biased region" description="Low complexity" evidence="3">
    <location>
        <begin position="11"/>
        <end position="26"/>
    </location>
</feature>
<dbReference type="AlphaFoldDB" id="A0A9P1DZ49"/>
<comment type="caution">
    <text evidence="5">The sequence shown here is derived from an EMBL/GenBank/DDBJ whole genome shotgun (WGS) entry which is preliminary data.</text>
</comment>
<name>A0A9P1DZ49_CUSEU</name>
<reference evidence="5" key="1">
    <citation type="submission" date="2022-07" db="EMBL/GenBank/DDBJ databases">
        <authorList>
            <person name="Macas J."/>
            <person name="Novak P."/>
            <person name="Neumann P."/>
        </authorList>
    </citation>
    <scope>NUCLEOTIDE SEQUENCE</scope>
</reference>
<evidence type="ECO:0000313" key="5">
    <source>
        <dbReference type="EMBL" id="CAH9065122.1"/>
    </source>
</evidence>
<dbReference type="PANTHER" id="PTHR33101:SF1">
    <property type="entry name" value="ROP GUANINE NUCLEOTIDE EXCHANGE FACTOR 5"/>
    <property type="match status" value="1"/>
</dbReference>
<dbReference type="PROSITE" id="PS51334">
    <property type="entry name" value="PRONE"/>
    <property type="match status" value="1"/>
</dbReference>
<dbReference type="FunFam" id="1.20.58.2010:FF:000003">
    <property type="entry name" value="Rop guanine nucleotide exchange factor 14"/>
    <property type="match status" value="1"/>
</dbReference>
<accession>A0A9P1DZ49</accession>
<evidence type="ECO:0000256" key="1">
    <source>
        <dbReference type="ARBA" id="ARBA00022658"/>
    </source>
</evidence>
<organism evidence="5 6">
    <name type="scientific">Cuscuta europaea</name>
    <name type="common">European dodder</name>
    <dbReference type="NCBI Taxonomy" id="41803"/>
    <lineage>
        <taxon>Eukaryota</taxon>
        <taxon>Viridiplantae</taxon>
        <taxon>Streptophyta</taxon>
        <taxon>Embryophyta</taxon>
        <taxon>Tracheophyta</taxon>
        <taxon>Spermatophyta</taxon>
        <taxon>Magnoliopsida</taxon>
        <taxon>eudicotyledons</taxon>
        <taxon>Gunneridae</taxon>
        <taxon>Pentapetalae</taxon>
        <taxon>asterids</taxon>
        <taxon>lamiids</taxon>
        <taxon>Solanales</taxon>
        <taxon>Convolvulaceae</taxon>
        <taxon>Cuscuteae</taxon>
        <taxon>Cuscuta</taxon>
        <taxon>Cuscuta subgen. Cuscuta</taxon>
    </lineage>
</organism>
<dbReference type="Pfam" id="PF03759">
    <property type="entry name" value="PRONE"/>
    <property type="match status" value="1"/>
</dbReference>
<keyword evidence="6" id="KW-1185">Reference proteome</keyword>
<dbReference type="InterPro" id="IPR005512">
    <property type="entry name" value="PRONE_dom"/>
</dbReference>
<keyword evidence="1 2" id="KW-0344">Guanine-nucleotide releasing factor</keyword>
<feature type="region of interest" description="Disordered" evidence="3">
    <location>
        <begin position="558"/>
        <end position="577"/>
    </location>
</feature>
<dbReference type="Gene3D" id="1.20.58.2010">
    <property type="entry name" value="PRONE domain, subdomain 1"/>
    <property type="match status" value="2"/>
</dbReference>
<evidence type="ECO:0000256" key="2">
    <source>
        <dbReference type="PROSITE-ProRule" id="PRU00663"/>
    </source>
</evidence>
<dbReference type="OrthoDB" id="1053009at2759"/>
<evidence type="ECO:0000256" key="3">
    <source>
        <dbReference type="SAM" id="MobiDB-lite"/>
    </source>
</evidence>
<dbReference type="PANTHER" id="PTHR33101">
    <property type="entry name" value="ROP GUANINE NUCLEOTIDE EXCHANGE FACTOR 1"/>
    <property type="match status" value="1"/>
</dbReference>
<proteinExistence type="predicted"/>
<feature type="region of interest" description="Disordered" evidence="3">
    <location>
        <begin position="1"/>
        <end position="45"/>
    </location>
</feature>
<gene>
    <name evidence="5" type="ORF">CEURO_LOCUS2170</name>
</gene>
<dbReference type="GO" id="GO:0005085">
    <property type="term" value="F:guanyl-nucleotide exchange factor activity"/>
    <property type="evidence" value="ECO:0007669"/>
    <property type="project" value="UniProtKB-UniRule"/>
</dbReference>
<dbReference type="FunFam" id="1.20.58.2010:FF:000001">
    <property type="entry name" value="Rop guanine nucleotide exchange factor 14"/>
    <property type="match status" value="1"/>
</dbReference>
<dbReference type="Proteomes" id="UP001152484">
    <property type="component" value="Unassembled WGS sequence"/>
</dbReference>
<dbReference type="InterPro" id="IPR038937">
    <property type="entry name" value="RopGEF"/>
</dbReference>
<sequence length="585" mass="65293">MSKRRDGSNMSESLIDSSSRGSSDSDSSSDESKQKENYFPQSPLGWPIRKALTTKCLRKGVAEKEMHGQANEQDDGDHSQLKKLNSKNPEMEMMKERFSKLLLGEDMSGCGKGVPTALAISNGITNLCATVFGQFWRLEPFPPEKISMWRREMEWFVAVSDHIVELIPSWQTLPDGSKLEVMCSRPRLDIFINLPALKKLDTMLIEIVDSFTSTEFWYVDKGVGGREKDGSSASFIKEATVTRQEEKWWLPVPRVPPGGLSLSTRKQLDHKRECTSQILKAVMAINGSTLAEMEVPHSYLDALPKNGRACLGEVVYRYITSDNFSSECLLDCLDLTSEHMALEMANRVEAAMYVWRRRHHHHTRPPTHTNRSTPKSSWDIVKDLVVDGDKRDLLAQRAENLLLSLKQRFPNLTQTTLDATKIQYNKDVGKSILESYSRVLESLAFNIVARIDDLIFVDDITKQSDNSIVHRKVFSASSSAPFRSTFSNPTLSPVLPLLSPARGGEVTPFLGGSTAKILRRGLGVKRALSNYLGSEANNKMKTTTTCGNPLEAFASISNKSSDSRAPKASVVEGQEQCSVLQPINR</sequence>
<feature type="domain" description="PRONE" evidence="4">
    <location>
        <begin position="81"/>
        <end position="468"/>
    </location>
</feature>
<dbReference type="EMBL" id="CAMAPE010000005">
    <property type="protein sequence ID" value="CAH9065122.1"/>
    <property type="molecule type" value="Genomic_DNA"/>
</dbReference>
<evidence type="ECO:0000313" key="6">
    <source>
        <dbReference type="Proteomes" id="UP001152484"/>
    </source>
</evidence>
<protein>
    <recommendedName>
        <fullName evidence="4">PRONE domain-containing protein</fullName>
    </recommendedName>
</protein>
<feature type="region of interest" description="Disordered" evidence="3">
    <location>
        <begin position="63"/>
        <end position="89"/>
    </location>
</feature>
<evidence type="ECO:0000259" key="4">
    <source>
        <dbReference type="PROSITE" id="PS51334"/>
    </source>
</evidence>